<feature type="transmembrane region" description="Helical" evidence="2">
    <location>
        <begin position="6"/>
        <end position="23"/>
    </location>
</feature>
<evidence type="ECO:0000259" key="4">
    <source>
        <dbReference type="PROSITE" id="PS50887"/>
    </source>
</evidence>
<organism evidence="5 6">
    <name type="scientific">Shewanella zhuhaiensis</name>
    <dbReference type="NCBI Taxonomy" id="2919576"/>
    <lineage>
        <taxon>Bacteria</taxon>
        <taxon>Pseudomonadati</taxon>
        <taxon>Pseudomonadota</taxon>
        <taxon>Gammaproteobacteria</taxon>
        <taxon>Alteromonadales</taxon>
        <taxon>Shewanellaceae</taxon>
        <taxon>Shewanella</taxon>
    </lineage>
</organism>
<dbReference type="SMART" id="SM00267">
    <property type="entry name" value="GGDEF"/>
    <property type="match status" value="1"/>
</dbReference>
<proteinExistence type="predicted"/>
<dbReference type="EMBL" id="JAKUDL010000002">
    <property type="protein sequence ID" value="MCH4294374.1"/>
    <property type="molecule type" value="Genomic_DNA"/>
</dbReference>
<comment type="caution">
    <text evidence="5">The sequence shown here is derived from an EMBL/GenBank/DDBJ whole genome shotgun (WGS) entry which is preliminary data.</text>
</comment>
<dbReference type="InterPro" id="IPR029787">
    <property type="entry name" value="Nucleotide_cyclase"/>
</dbReference>
<dbReference type="InterPro" id="IPR000160">
    <property type="entry name" value="GGDEF_dom"/>
</dbReference>
<keyword evidence="6" id="KW-1185">Reference proteome</keyword>
<dbReference type="PANTHER" id="PTHR33121">
    <property type="entry name" value="CYCLIC DI-GMP PHOSPHODIESTERASE PDEF"/>
    <property type="match status" value="1"/>
</dbReference>
<dbReference type="SUPFAM" id="SSF55073">
    <property type="entry name" value="Nucleotide cyclase"/>
    <property type="match status" value="1"/>
</dbReference>
<dbReference type="InterPro" id="IPR001633">
    <property type="entry name" value="EAL_dom"/>
</dbReference>
<name>A0AAJ1BIA4_9GAMM</name>
<evidence type="ECO:0000259" key="3">
    <source>
        <dbReference type="PROSITE" id="PS50883"/>
    </source>
</evidence>
<keyword evidence="1" id="KW-0175">Coiled coil</keyword>
<dbReference type="CDD" id="cd01948">
    <property type="entry name" value="EAL"/>
    <property type="match status" value="1"/>
</dbReference>
<dbReference type="PROSITE" id="PS50887">
    <property type="entry name" value="GGDEF"/>
    <property type="match status" value="1"/>
</dbReference>
<reference evidence="5 6" key="1">
    <citation type="submission" date="2022-02" db="EMBL/GenBank/DDBJ databases">
        <title>The genome sequence of Shewanella sp. 3B26.</title>
        <authorList>
            <person name="Du J."/>
        </authorList>
    </citation>
    <scope>NUCLEOTIDE SEQUENCE [LARGE SCALE GENOMIC DNA]</scope>
    <source>
        <strain evidence="5 6">3B26</strain>
    </source>
</reference>
<dbReference type="InterPro" id="IPR035919">
    <property type="entry name" value="EAL_sf"/>
</dbReference>
<feature type="domain" description="EAL" evidence="3">
    <location>
        <begin position="388"/>
        <end position="635"/>
    </location>
</feature>
<protein>
    <submittedName>
        <fullName evidence="5">GGDEF domain-containing protein</fullName>
    </submittedName>
</protein>
<evidence type="ECO:0000313" key="6">
    <source>
        <dbReference type="Proteomes" id="UP001297581"/>
    </source>
</evidence>
<dbReference type="Gene3D" id="3.30.70.270">
    <property type="match status" value="1"/>
</dbReference>
<dbReference type="RefSeq" id="WP_240590736.1">
    <property type="nucleotide sequence ID" value="NZ_JAKUDL010000002.1"/>
</dbReference>
<gene>
    <name evidence="5" type="ORF">MJ923_08640</name>
</gene>
<keyword evidence="2" id="KW-1133">Transmembrane helix</keyword>
<dbReference type="InterPro" id="IPR050706">
    <property type="entry name" value="Cyclic-di-GMP_PDE-like"/>
</dbReference>
<evidence type="ECO:0000256" key="1">
    <source>
        <dbReference type="SAM" id="Coils"/>
    </source>
</evidence>
<dbReference type="PANTHER" id="PTHR33121:SF79">
    <property type="entry name" value="CYCLIC DI-GMP PHOSPHODIESTERASE PDED-RELATED"/>
    <property type="match status" value="1"/>
</dbReference>
<dbReference type="Pfam" id="PF00563">
    <property type="entry name" value="EAL"/>
    <property type="match status" value="1"/>
</dbReference>
<sequence>MSLSRTFPIVLILLFGAAVAWMYKESQGQLQDEGARILSAYQQSLTQLADWKGDGAALYQALSNNNSLQFFQYTDATDSARNLTKGQLQASADSPVMQLFPLELGDTRNLPEGRMMVKLDVSHARSAATAAFTEQLIILGGLLGCALLLFWLLQAFLSRNIRYAADYIRAIPSLNFAPVEQSRLRAELRPLAQALEESRAGLKSKIDSLNQENEKLSRAAFQDPITGFGSRARFTRKLDEVAKSQKDLLGCLAMVQATELGNINQLQGRTAGDEYLAKVANCLRRACGQFPDAECFRISSSDFAIFLPNLVIKEAERFLEPLKTLLDEYQSTTKTDSVAYTGLVPYKSGVDPVNLLSLSDAALSIAQTLGPNSFHTLEDFSDDMEIGDNRWQLAINDIIKRRAVRFFQQPIQPCRAEVEVYRELFARFYNPEGKFLPTATVIAMAERHGMSIDLDKLVILSAIKMLIDNKNLSGSFGVNISAASATNENFVSWLKDLLIKQRSVASRLVVEINESGLQTNMHGCFKFIREVHSVGTRVSIERFGMGFTSFKFFREIRPDYIKLDATYSEAIDQDANNKFFVRMIIDIARRIGVRVIACGVERQEEKLTLEKLLVDGLQGYYIAQPQQMGPGEAGE</sequence>
<feature type="transmembrane region" description="Helical" evidence="2">
    <location>
        <begin position="136"/>
        <end position="157"/>
    </location>
</feature>
<evidence type="ECO:0000313" key="5">
    <source>
        <dbReference type="EMBL" id="MCH4294374.1"/>
    </source>
</evidence>
<dbReference type="SMART" id="SM00052">
    <property type="entry name" value="EAL"/>
    <property type="match status" value="1"/>
</dbReference>
<feature type="coiled-coil region" evidence="1">
    <location>
        <begin position="192"/>
        <end position="219"/>
    </location>
</feature>
<dbReference type="Pfam" id="PF00990">
    <property type="entry name" value="GGDEF"/>
    <property type="match status" value="1"/>
</dbReference>
<feature type="domain" description="GGDEF" evidence="4">
    <location>
        <begin position="248"/>
        <end position="379"/>
    </location>
</feature>
<dbReference type="Proteomes" id="UP001297581">
    <property type="component" value="Unassembled WGS sequence"/>
</dbReference>
<accession>A0AAJ1BIA4</accession>
<dbReference type="PROSITE" id="PS50883">
    <property type="entry name" value="EAL"/>
    <property type="match status" value="1"/>
</dbReference>
<dbReference type="GO" id="GO:0071111">
    <property type="term" value="F:cyclic-guanylate-specific phosphodiesterase activity"/>
    <property type="evidence" value="ECO:0007669"/>
    <property type="project" value="InterPro"/>
</dbReference>
<dbReference type="AlphaFoldDB" id="A0AAJ1BIA4"/>
<dbReference type="Gene3D" id="3.20.20.450">
    <property type="entry name" value="EAL domain"/>
    <property type="match status" value="1"/>
</dbReference>
<evidence type="ECO:0000256" key="2">
    <source>
        <dbReference type="SAM" id="Phobius"/>
    </source>
</evidence>
<keyword evidence="2" id="KW-0472">Membrane</keyword>
<dbReference type="InterPro" id="IPR043128">
    <property type="entry name" value="Rev_trsase/Diguanyl_cyclase"/>
</dbReference>
<keyword evidence="2" id="KW-0812">Transmembrane</keyword>
<dbReference type="SUPFAM" id="SSF141868">
    <property type="entry name" value="EAL domain-like"/>
    <property type="match status" value="1"/>
</dbReference>